<evidence type="ECO:0000313" key="3">
    <source>
        <dbReference type="Proteomes" id="UP000666240"/>
    </source>
</evidence>
<protein>
    <submittedName>
        <fullName evidence="2">Uncharacterized protein</fullName>
    </submittedName>
</protein>
<dbReference type="EMBL" id="JAGIYY010000019">
    <property type="protein sequence ID" value="MBP0441505.1"/>
    <property type="molecule type" value="Genomic_DNA"/>
</dbReference>
<dbReference type="Proteomes" id="UP000666240">
    <property type="component" value="Unassembled WGS sequence"/>
</dbReference>
<name>A0A8J7R9T9_9HYPH</name>
<feature type="non-terminal residue" evidence="2">
    <location>
        <position position="133"/>
    </location>
</feature>
<dbReference type="RefSeq" id="WP_209337534.1">
    <property type="nucleotide sequence ID" value="NZ_JAGIYY010000019.1"/>
</dbReference>
<accession>A0A8J7R9T9</accession>
<comment type="caution">
    <text evidence="2">The sequence shown here is derived from an EMBL/GenBank/DDBJ whole genome shotgun (WGS) entry which is preliminary data.</text>
</comment>
<evidence type="ECO:0000256" key="1">
    <source>
        <dbReference type="SAM" id="MobiDB-lite"/>
    </source>
</evidence>
<sequence>MVGSFHPRRDVAALELDDAVEGADLGSAGTDHVHPGPLPGDDIESLVRDRRPEGGRAIGCRPRGPDGSLGFWEVDAYPCSGGPPLRGHGAPGRLVGQDQAIGDVVAALLPQATRDGPGPSGGRKGFAEVGLER</sequence>
<feature type="region of interest" description="Disordered" evidence="1">
    <location>
        <begin position="111"/>
        <end position="133"/>
    </location>
</feature>
<dbReference type="AlphaFoldDB" id="A0A8J7R9T9"/>
<reference evidence="2" key="1">
    <citation type="submission" date="2021-03" db="EMBL/GenBank/DDBJ databases">
        <title>Genome sequencing and assembly of Tianweitania sediminis.</title>
        <authorList>
            <person name="Chhetri G."/>
        </authorList>
    </citation>
    <scope>NUCLEOTIDE SEQUENCE</scope>
    <source>
        <strain evidence="2">Z8</strain>
    </source>
</reference>
<organism evidence="2 3">
    <name type="scientific">Tianweitania sediminis</name>
    <dbReference type="NCBI Taxonomy" id="1502156"/>
    <lineage>
        <taxon>Bacteria</taxon>
        <taxon>Pseudomonadati</taxon>
        <taxon>Pseudomonadota</taxon>
        <taxon>Alphaproteobacteria</taxon>
        <taxon>Hyphomicrobiales</taxon>
        <taxon>Phyllobacteriaceae</taxon>
        <taxon>Tianweitania</taxon>
    </lineage>
</organism>
<keyword evidence="3" id="KW-1185">Reference proteome</keyword>
<proteinExistence type="predicted"/>
<evidence type="ECO:0000313" key="2">
    <source>
        <dbReference type="EMBL" id="MBP0441505.1"/>
    </source>
</evidence>
<gene>
    <name evidence="2" type="ORF">J5Y06_22935</name>
</gene>
<feature type="region of interest" description="Disordered" evidence="1">
    <location>
        <begin position="22"/>
        <end position="45"/>
    </location>
</feature>